<dbReference type="AlphaFoldDB" id="A0A448ZFG4"/>
<evidence type="ECO:0000256" key="1">
    <source>
        <dbReference type="SAM" id="Phobius"/>
    </source>
</evidence>
<protein>
    <submittedName>
        <fullName evidence="3">Uncharacterized protein</fullName>
    </submittedName>
</protein>
<feature type="transmembrane region" description="Helical" evidence="1">
    <location>
        <begin position="600"/>
        <end position="623"/>
    </location>
</feature>
<keyword evidence="1" id="KW-0812">Transmembrane</keyword>
<reference evidence="3 4" key="1">
    <citation type="submission" date="2019-01" db="EMBL/GenBank/DDBJ databases">
        <authorList>
            <person name="Ferrante I. M."/>
        </authorList>
    </citation>
    <scope>NUCLEOTIDE SEQUENCE [LARGE SCALE GENOMIC DNA]</scope>
    <source>
        <strain evidence="3 4">B856</strain>
    </source>
</reference>
<organism evidence="3 4">
    <name type="scientific">Pseudo-nitzschia multistriata</name>
    <dbReference type="NCBI Taxonomy" id="183589"/>
    <lineage>
        <taxon>Eukaryota</taxon>
        <taxon>Sar</taxon>
        <taxon>Stramenopiles</taxon>
        <taxon>Ochrophyta</taxon>
        <taxon>Bacillariophyta</taxon>
        <taxon>Bacillariophyceae</taxon>
        <taxon>Bacillariophycidae</taxon>
        <taxon>Bacillariales</taxon>
        <taxon>Bacillariaceae</taxon>
        <taxon>Pseudo-nitzschia</taxon>
    </lineage>
</organism>
<evidence type="ECO:0000313" key="3">
    <source>
        <dbReference type="EMBL" id="VEU40760.1"/>
    </source>
</evidence>
<keyword evidence="1" id="KW-1133">Transmembrane helix</keyword>
<evidence type="ECO:0000256" key="2">
    <source>
        <dbReference type="SAM" id="SignalP"/>
    </source>
</evidence>
<dbReference type="Proteomes" id="UP000291116">
    <property type="component" value="Unassembled WGS sequence"/>
</dbReference>
<sequence>MTKNHHHSCQQPSILRIIVLLASVAAAAASSRTYTIAGVYETHFESAISASRIDLDQAELADFLAKDSDRSSHPDSNWAEKAKRVYEHGAHSGPYAVLKLTERLAHNPELPNGGIPFAAGYTNDLNVGVHRQYSLYRFRVIGGNSDYETPIEASVETTDPSTTLKSGVTDTLLVRYPWESSCNIDGNLDECFAGPSGGLILQGYGALDYTYDPSTDNRFATSLQSFSEDEGMRMVYCEAHGGCGNRYPEFQRFFEYYGLLDYGHHWIESAFAREATAFRGDNGRGNTDFALMGITERNAAISTATVAMNVFTAVNRFMVEEGVDACNKHARDFSSYGENRAGESILASWDKAAATYAGSALVKDTTNGKSNSGTNSDSNESGSLYFHMVESLAAEFGVLERSGDGAISSAVNNAVMEAFRTGREALSVGDCEGGARGAHREIIHKMRVPWIQGVLKAAFVLSREQPADTSNERFEEARGSGASYLAALLPDLHQCSPTAADAVYREFRMAETPDLLRTPDYGVVRDALEHQYQCLSVTCDDVGGYLNPSDGNYFPETKPCGGYGSRIGQRRDTVAYDSNLFKTGRAQHKSKARDASGRNYAPAAFGLALLAFGVSLAAVFAVVNEQARRSGGRPIAPGQLVSAIASRADYWMSGLRSGSHGETSHGRSYEYVTPSWDDSRAPHHEVQLRSLSSAEVTMPREMSSVESLL</sequence>
<proteinExistence type="predicted"/>
<keyword evidence="1" id="KW-0472">Membrane</keyword>
<name>A0A448ZFG4_9STRA</name>
<dbReference type="OrthoDB" id="436015at2759"/>
<keyword evidence="2" id="KW-0732">Signal</keyword>
<feature type="signal peptide" evidence="2">
    <location>
        <begin position="1"/>
        <end position="29"/>
    </location>
</feature>
<evidence type="ECO:0000313" key="4">
    <source>
        <dbReference type="Proteomes" id="UP000291116"/>
    </source>
</evidence>
<dbReference type="EMBL" id="CAACVS010000304">
    <property type="protein sequence ID" value="VEU40760.1"/>
    <property type="molecule type" value="Genomic_DNA"/>
</dbReference>
<feature type="chain" id="PRO_5019305059" evidence="2">
    <location>
        <begin position="30"/>
        <end position="709"/>
    </location>
</feature>
<keyword evidence="4" id="KW-1185">Reference proteome</keyword>
<accession>A0A448ZFG4</accession>
<gene>
    <name evidence="3" type="ORF">PSNMU_V1.4_AUG-EV-PASAV3_0076600</name>
</gene>